<protein>
    <recommendedName>
        <fullName evidence="1">Reverse transcriptase zinc-binding domain-containing protein</fullName>
    </recommendedName>
</protein>
<evidence type="ECO:0000313" key="3">
    <source>
        <dbReference type="Proteomes" id="UP000525078"/>
    </source>
</evidence>
<accession>A0A7J6HMK5</accession>
<feature type="domain" description="Reverse transcriptase zinc-binding" evidence="1">
    <location>
        <begin position="94"/>
        <end position="149"/>
    </location>
</feature>
<gene>
    <name evidence="2" type="ORF">F8388_005772</name>
</gene>
<name>A0A7J6HMK5_CANSA</name>
<dbReference type="Pfam" id="PF13966">
    <property type="entry name" value="zf-RVT"/>
    <property type="match status" value="1"/>
</dbReference>
<dbReference type="Proteomes" id="UP000525078">
    <property type="component" value="Unassembled WGS sequence"/>
</dbReference>
<dbReference type="AlphaFoldDB" id="A0A7J6HMK5"/>
<dbReference type="EMBL" id="JAATIP010000002">
    <property type="protein sequence ID" value="KAF4396502.1"/>
    <property type="molecule type" value="Genomic_DNA"/>
</dbReference>
<organism evidence="2 3">
    <name type="scientific">Cannabis sativa</name>
    <name type="common">Hemp</name>
    <name type="synonym">Marijuana</name>
    <dbReference type="NCBI Taxonomy" id="3483"/>
    <lineage>
        <taxon>Eukaryota</taxon>
        <taxon>Viridiplantae</taxon>
        <taxon>Streptophyta</taxon>
        <taxon>Embryophyta</taxon>
        <taxon>Tracheophyta</taxon>
        <taxon>Spermatophyta</taxon>
        <taxon>Magnoliopsida</taxon>
        <taxon>eudicotyledons</taxon>
        <taxon>Gunneridae</taxon>
        <taxon>Pentapetalae</taxon>
        <taxon>rosids</taxon>
        <taxon>fabids</taxon>
        <taxon>Rosales</taxon>
        <taxon>Cannabaceae</taxon>
        <taxon>Cannabis</taxon>
    </lineage>
</organism>
<dbReference type="InterPro" id="IPR026960">
    <property type="entry name" value="RVT-Znf"/>
</dbReference>
<comment type="caution">
    <text evidence="2">The sequence shown here is derived from an EMBL/GenBank/DDBJ whole genome shotgun (WGS) entry which is preliminary data.</text>
</comment>
<sequence>METLQGTKTIIANGRDINICWQPWIPWISYDEFRNTMEEVREKAPQLRLVADLLHHSQTRWNERNLGELIIGINIVNGLERDTLILKRVALGKFTVKEAYWLANESRFGPVLSGWRLIWSNKLHPRICLWLWRMCNGVLPTRDKIRSVRSDEIQGNTILDKVVNLCKDSEGGSLEKILTCCYVVCDGIWRYRNSLIHGGKQMELGRFLEEANAKAMMDMQRDFDEKMKGVLEKLS</sequence>
<proteinExistence type="predicted"/>
<evidence type="ECO:0000259" key="1">
    <source>
        <dbReference type="Pfam" id="PF13966"/>
    </source>
</evidence>
<evidence type="ECO:0000313" key="2">
    <source>
        <dbReference type="EMBL" id="KAF4396502.1"/>
    </source>
</evidence>
<reference evidence="2 3" key="1">
    <citation type="journal article" date="2020" name="bioRxiv">
        <title>Sequence and annotation of 42 cannabis genomes reveals extensive copy number variation in cannabinoid synthesis and pathogen resistance genes.</title>
        <authorList>
            <person name="Mckernan K.J."/>
            <person name="Helbert Y."/>
            <person name="Kane L.T."/>
            <person name="Ebling H."/>
            <person name="Zhang L."/>
            <person name="Liu B."/>
            <person name="Eaton Z."/>
            <person name="Mclaughlin S."/>
            <person name="Kingan S."/>
            <person name="Baybayan P."/>
            <person name="Concepcion G."/>
            <person name="Jordan M."/>
            <person name="Riva A."/>
            <person name="Barbazuk W."/>
            <person name="Harkins T."/>
        </authorList>
    </citation>
    <scope>NUCLEOTIDE SEQUENCE [LARGE SCALE GENOMIC DNA]</scope>
    <source>
        <strain evidence="3">cv. Jamaican Lion 4</strain>
        <tissue evidence="2">Leaf</tissue>
    </source>
</reference>